<dbReference type="SMART" id="SM00871">
    <property type="entry name" value="AraC_E_bind"/>
    <property type="match status" value="1"/>
</dbReference>
<dbReference type="InterPro" id="IPR010499">
    <property type="entry name" value="AraC_E-bd"/>
</dbReference>
<dbReference type="Pfam" id="PF06445">
    <property type="entry name" value="GyrI-like"/>
    <property type="match status" value="1"/>
</dbReference>
<dbReference type="AlphaFoldDB" id="A0A7S3PDZ2"/>
<name>A0A7S3PDZ2_9STRA</name>
<dbReference type="PANTHER" id="PTHR40055:SF1">
    <property type="entry name" value="TRANSCRIPTIONAL REGULATOR YGIV-RELATED"/>
    <property type="match status" value="1"/>
</dbReference>
<accession>A0A7S3PDZ2</accession>
<evidence type="ECO:0000259" key="1">
    <source>
        <dbReference type="SMART" id="SM00871"/>
    </source>
</evidence>
<dbReference type="SUPFAM" id="SSF55136">
    <property type="entry name" value="Probable bacterial effector-binding domain"/>
    <property type="match status" value="1"/>
</dbReference>
<organism evidence="2">
    <name type="scientific">Amphora coffeiformis</name>
    <dbReference type="NCBI Taxonomy" id="265554"/>
    <lineage>
        <taxon>Eukaryota</taxon>
        <taxon>Sar</taxon>
        <taxon>Stramenopiles</taxon>
        <taxon>Ochrophyta</taxon>
        <taxon>Bacillariophyta</taxon>
        <taxon>Bacillariophyceae</taxon>
        <taxon>Bacillariophycidae</taxon>
        <taxon>Thalassiophysales</taxon>
        <taxon>Catenulaceae</taxon>
        <taxon>Amphora</taxon>
    </lineage>
</organism>
<gene>
    <name evidence="2" type="ORF">ACOF00016_LOCUS17992</name>
</gene>
<dbReference type="PANTHER" id="PTHR40055">
    <property type="entry name" value="TRANSCRIPTIONAL REGULATOR YGIV-RELATED"/>
    <property type="match status" value="1"/>
</dbReference>
<feature type="domain" description="AraC effector-binding" evidence="1">
    <location>
        <begin position="34"/>
        <end position="186"/>
    </location>
</feature>
<dbReference type="Gene3D" id="3.20.80.10">
    <property type="entry name" value="Regulatory factor, effector binding domain"/>
    <property type="match status" value="1"/>
</dbReference>
<evidence type="ECO:0000313" key="2">
    <source>
        <dbReference type="EMBL" id="CAE0421350.1"/>
    </source>
</evidence>
<dbReference type="EMBL" id="HBIM01024287">
    <property type="protein sequence ID" value="CAE0421350.1"/>
    <property type="molecule type" value="Transcribed_RNA"/>
</dbReference>
<reference evidence="2" key="1">
    <citation type="submission" date="2021-01" db="EMBL/GenBank/DDBJ databases">
        <authorList>
            <person name="Corre E."/>
            <person name="Pelletier E."/>
            <person name="Niang G."/>
            <person name="Scheremetjew M."/>
            <person name="Finn R."/>
            <person name="Kale V."/>
            <person name="Holt S."/>
            <person name="Cochrane G."/>
            <person name="Meng A."/>
            <person name="Brown T."/>
            <person name="Cohen L."/>
        </authorList>
    </citation>
    <scope>NUCLEOTIDE SEQUENCE</scope>
    <source>
        <strain evidence="2">CCMP127</strain>
    </source>
</reference>
<sequence length="186" mass="20556">MLLRNFIRSRPAITPTRRRIAMSTTAATTTVASEAPTVVDMPERRFWALMGHGPFHTCGSTFAKLDVLAKEAGLSEQASAMLVLCDVPHTAKEDLVWACGIHIMDDGTEHGHSAPQEMVELKVPAGKYATVLYRGEYAGLPKAWGNLCHKWIPSQGLSPRTGTRDMPHYEVYLSMDPMETQLFCPV</sequence>
<dbReference type="InterPro" id="IPR029442">
    <property type="entry name" value="GyrI-like"/>
</dbReference>
<dbReference type="InterPro" id="IPR050908">
    <property type="entry name" value="SmbC-like"/>
</dbReference>
<protein>
    <recommendedName>
        <fullName evidence="1">AraC effector-binding domain-containing protein</fullName>
    </recommendedName>
</protein>
<proteinExistence type="predicted"/>
<dbReference type="InterPro" id="IPR011256">
    <property type="entry name" value="Reg_factor_effector_dom_sf"/>
</dbReference>